<dbReference type="InterPro" id="IPR050612">
    <property type="entry name" value="Prok_Mopterin_Oxidored"/>
</dbReference>
<keyword evidence="4" id="KW-0411">Iron-sulfur</keyword>
<evidence type="ECO:0000313" key="6">
    <source>
        <dbReference type="EMBL" id="SCZ59231.1"/>
    </source>
</evidence>
<dbReference type="Pfam" id="PF04879">
    <property type="entry name" value="Molybdop_Fe4S4"/>
    <property type="match status" value="1"/>
</dbReference>
<proteinExistence type="inferred from homology"/>
<dbReference type="GO" id="GO:0046872">
    <property type="term" value="F:metal ion binding"/>
    <property type="evidence" value="ECO:0007669"/>
    <property type="project" value="UniProtKB-KW"/>
</dbReference>
<dbReference type="PANTHER" id="PTHR43742">
    <property type="entry name" value="TRIMETHYLAMINE-N-OXIDE REDUCTASE"/>
    <property type="match status" value="1"/>
</dbReference>
<comment type="similarity">
    <text evidence="1">Belongs to the prokaryotic molybdopterin-containing oxidoreductase family.</text>
</comment>
<dbReference type="GO" id="GO:0051536">
    <property type="term" value="F:iron-sulfur cluster binding"/>
    <property type="evidence" value="ECO:0007669"/>
    <property type="project" value="UniProtKB-KW"/>
</dbReference>
<dbReference type="GO" id="GO:0018818">
    <property type="term" value="F:acetylene hydratase activity"/>
    <property type="evidence" value="ECO:0007669"/>
    <property type="project" value="InterPro"/>
</dbReference>
<dbReference type="Gene3D" id="3.40.50.740">
    <property type="match status" value="2"/>
</dbReference>
<dbReference type="Pfam" id="PF01568">
    <property type="entry name" value="Molydop_binding"/>
    <property type="match status" value="1"/>
</dbReference>
<dbReference type="AlphaFoldDB" id="A0A1G5QCY9"/>
<sequence>MATEQVYGYCPLCISRCGCISTVTDGRLTAVEPNPDHPTGRHLCIKGRAAPELVYSPGRLLHPLRRTRPKGASDPGWQPVSWDEALSEIAERMQAIQASHGSEGVAFGVTTPSGTSIADAFGWIHRLAHAFGSPNVMFATENCNWHKDQAPAETFGSGIGVPDFENAGCILLWGFNPAVTWPAYADAILQAKRRGARLVVVDPRRAGLAGRADSHLQPRPGTDGVLALGLAGLMMERGWFDRDFIRNWSNGPFLVRPDGQMLTEADLYGKADQHSNNHDRRVVWDEELQRPLFYDPATPAFNEPARRPALFGAYTLQTPTGPLTCRPAFDRYAQECRAYTPDRVAEETGVLPEQLENTARLLFEARPLAYYHWTGVCQQLEATQIGRAIGLLYALTGSLDAPGGNVRFPRPALNDISGHELLSPAQARKSLGRAERPLGPPAKGWITTHDLARAVLAGAPYPVRGLINFGANFRLTKPATPGLEAMLKELDLFVHVDLFENPTALFADFLLPAASPWERSGLAAGFQLGEQGEALLQLRPAVVPPRGESRSDSDIVFDLAERLGLSDRFFGGDREAGLRHVLVPGGVGAETLRAHPQGVPAAGSTHYRKYRQKGFETPSGRIEIYSERLLDAGHAPLPQFSATEQRDAGYPLALTTAKWPQFCHSQYRGLPSLRRRLPDPLVQLHPDTAAARSIFDGQWVLLQTPVGRMQAKAQLDSGIRPDTVCAQYGWWEACPELGLPGHALGGVNNSSYNALISGERFDPISGSNGLRTQSCEVLPLAPEQEAHSRQ</sequence>
<dbReference type="InterPro" id="IPR006963">
    <property type="entry name" value="Mopterin_OxRdtase_4Fe-4S_dom"/>
</dbReference>
<evidence type="ECO:0000259" key="5">
    <source>
        <dbReference type="PROSITE" id="PS51669"/>
    </source>
</evidence>
<dbReference type="Pfam" id="PF00384">
    <property type="entry name" value="Molybdopterin"/>
    <property type="match status" value="1"/>
</dbReference>
<gene>
    <name evidence="6" type="ORF">SAMN03097708_01818</name>
</gene>
<dbReference type="Gene3D" id="3.30.2070.10">
    <property type="entry name" value="Formate dehydrogenase/DMSO reductase"/>
    <property type="match status" value="1"/>
</dbReference>
<dbReference type="CDD" id="cd02781">
    <property type="entry name" value="MopB_CT_Acetylene-hydratase"/>
    <property type="match status" value="1"/>
</dbReference>
<reference evidence="6 7" key="1">
    <citation type="submission" date="2016-10" db="EMBL/GenBank/DDBJ databases">
        <authorList>
            <person name="de Groot N.N."/>
        </authorList>
    </citation>
    <scope>NUCLEOTIDE SEQUENCE [LARGE SCALE GENOMIC DNA]</scope>
    <source>
        <strain evidence="6 7">HLD2</strain>
    </source>
</reference>
<evidence type="ECO:0000256" key="2">
    <source>
        <dbReference type="ARBA" id="ARBA00022723"/>
    </source>
</evidence>
<dbReference type="PANTHER" id="PTHR43742:SF6">
    <property type="entry name" value="OXIDOREDUCTASE YYAE-RELATED"/>
    <property type="match status" value="1"/>
</dbReference>
<keyword evidence="3" id="KW-0408">Iron</keyword>
<feature type="domain" description="4Fe-4S Mo/W bis-MGD-type" evidence="5">
    <location>
        <begin position="3"/>
        <end position="58"/>
    </location>
</feature>
<dbReference type="EMBL" id="FMWD01000005">
    <property type="protein sequence ID" value="SCZ59231.1"/>
    <property type="molecule type" value="Genomic_DNA"/>
</dbReference>
<accession>A0A1G5QCY9</accession>
<keyword evidence="2" id="KW-0479">Metal-binding</keyword>
<dbReference type="SUPFAM" id="SSF50692">
    <property type="entry name" value="ADC-like"/>
    <property type="match status" value="1"/>
</dbReference>
<name>A0A1G5QCY9_9GAMM</name>
<dbReference type="Gene3D" id="3.40.228.10">
    <property type="entry name" value="Dimethylsulfoxide Reductase, domain 2"/>
    <property type="match status" value="2"/>
</dbReference>
<dbReference type="InterPro" id="IPR006657">
    <property type="entry name" value="MoPterin_dinucl-bd_dom"/>
</dbReference>
<dbReference type="Gene3D" id="2.20.25.90">
    <property type="entry name" value="ADC-like domains"/>
    <property type="match status" value="1"/>
</dbReference>
<dbReference type="Proteomes" id="UP000199648">
    <property type="component" value="Unassembled WGS sequence"/>
</dbReference>
<organism evidence="6 7">
    <name type="scientific">Thiohalomonas denitrificans</name>
    <dbReference type="NCBI Taxonomy" id="415747"/>
    <lineage>
        <taxon>Bacteria</taxon>
        <taxon>Pseudomonadati</taxon>
        <taxon>Pseudomonadota</taxon>
        <taxon>Gammaproteobacteria</taxon>
        <taxon>Thiohalomonadales</taxon>
        <taxon>Thiohalomonadaceae</taxon>
        <taxon>Thiohalomonas</taxon>
    </lineage>
</organism>
<dbReference type="GO" id="GO:0016491">
    <property type="term" value="F:oxidoreductase activity"/>
    <property type="evidence" value="ECO:0007669"/>
    <property type="project" value="InterPro"/>
</dbReference>
<dbReference type="PROSITE" id="PS51669">
    <property type="entry name" value="4FE4S_MOW_BIS_MGD"/>
    <property type="match status" value="1"/>
</dbReference>
<dbReference type="Gene3D" id="2.40.40.20">
    <property type="match status" value="1"/>
</dbReference>
<dbReference type="STRING" id="415747.SAMN03097708_01818"/>
<evidence type="ECO:0000256" key="3">
    <source>
        <dbReference type="ARBA" id="ARBA00023004"/>
    </source>
</evidence>
<dbReference type="InterPro" id="IPR037949">
    <property type="entry name" value="MopB_CT_Acetylene-hydratase"/>
</dbReference>
<evidence type="ECO:0000256" key="4">
    <source>
        <dbReference type="ARBA" id="ARBA00023014"/>
    </source>
</evidence>
<evidence type="ECO:0000313" key="7">
    <source>
        <dbReference type="Proteomes" id="UP000199648"/>
    </source>
</evidence>
<dbReference type="RefSeq" id="WP_092995703.1">
    <property type="nucleotide sequence ID" value="NZ_FMWD01000005.1"/>
</dbReference>
<dbReference type="InterPro" id="IPR009010">
    <property type="entry name" value="Asp_de-COase-like_dom_sf"/>
</dbReference>
<dbReference type="InterPro" id="IPR006656">
    <property type="entry name" value="Mopterin_OxRdtase"/>
</dbReference>
<dbReference type="SUPFAM" id="SSF53706">
    <property type="entry name" value="Formate dehydrogenase/DMSO reductase, domains 1-3"/>
    <property type="match status" value="1"/>
</dbReference>
<dbReference type="SMART" id="SM00926">
    <property type="entry name" value="Molybdop_Fe4S4"/>
    <property type="match status" value="1"/>
</dbReference>
<keyword evidence="7" id="KW-1185">Reference proteome</keyword>
<dbReference type="GO" id="GO:0043546">
    <property type="term" value="F:molybdopterin cofactor binding"/>
    <property type="evidence" value="ECO:0007669"/>
    <property type="project" value="InterPro"/>
</dbReference>
<protein>
    <submittedName>
        <fullName evidence="6">Molybdopterin oxidoreductase</fullName>
    </submittedName>
</protein>
<dbReference type="OrthoDB" id="9810782at2"/>
<evidence type="ECO:0000256" key="1">
    <source>
        <dbReference type="ARBA" id="ARBA00010312"/>
    </source>
</evidence>